<evidence type="ECO:0000313" key="4">
    <source>
        <dbReference type="Proteomes" id="UP000054639"/>
    </source>
</evidence>
<accession>A0A378KVS5</accession>
<reference evidence="2 4" key="1">
    <citation type="submission" date="2015-11" db="EMBL/GenBank/DDBJ databases">
        <title>Genomic analysis of 38 Legionella species identifies large and diverse effector repertoires.</title>
        <authorList>
            <person name="Burstein D."/>
            <person name="Amaro F."/>
            <person name="Zusman T."/>
            <person name="Lifshitz Z."/>
            <person name="Cohen O."/>
            <person name="Gilbert J.A."/>
            <person name="Pupko T."/>
            <person name="Shuman H.A."/>
            <person name="Segal G."/>
        </authorList>
    </citation>
    <scope>NUCLEOTIDE SEQUENCE [LARGE SCALE GENOMIC DNA]</scope>
    <source>
        <strain evidence="2 4">ATCC 49507</strain>
    </source>
</reference>
<keyword evidence="1" id="KW-0472">Membrane</keyword>
<evidence type="ECO:0000256" key="1">
    <source>
        <dbReference type="SAM" id="Phobius"/>
    </source>
</evidence>
<sequence>MLDILLNLESREPMNYIRIIVLLISLIVLFPYSTNCFSQAMTQEESDAARISMLERALAPETPDALASLFASANKHRNAAVQFMLFSEPLKNKYKDNWPYWVSGTSSPWITSFKIDKSVINKHQWQFQITYQWATADGPFQPSMVQMIRVEPVPKNLSSSQKFWITQLTEQ</sequence>
<dbReference type="Proteomes" id="UP000054639">
    <property type="component" value="Unassembled WGS sequence"/>
</dbReference>
<proteinExistence type="predicted"/>
<keyword evidence="1" id="KW-1133">Transmembrane helix</keyword>
<keyword evidence="4" id="KW-1185">Reference proteome</keyword>
<evidence type="ECO:0000313" key="2">
    <source>
        <dbReference type="EMBL" id="KTD51295.1"/>
    </source>
</evidence>
<dbReference type="Proteomes" id="UP000254230">
    <property type="component" value="Unassembled WGS sequence"/>
</dbReference>
<gene>
    <name evidence="2" type="ORF">Lqua_1522</name>
    <name evidence="3" type="ORF">NCTC12376_01257</name>
</gene>
<protein>
    <submittedName>
        <fullName evidence="3">Uncharacterized protein</fullName>
    </submittedName>
</protein>
<dbReference type="EMBL" id="UGOW01000001">
    <property type="protein sequence ID" value="STY17458.1"/>
    <property type="molecule type" value="Genomic_DNA"/>
</dbReference>
<organism evidence="3 5">
    <name type="scientific">Legionella quateirensis</name>
    <dbReference type="NCBI Taxonomy" id="45072"/>
    <lineage>
        <taxon>Bacteria</taxon>
        <taxon>Pseudomonadati</taxon>
        <taxon>Pseudomonadota</taxon>
        <taxon>Gammaproteobacteria</taxon>
        <taxon>Legionellales</taxon>
        <taxon>Legionellaceae</taxon>
        <taxon>Legionella</taxon>
    </lineage>
</organism>
<evidence type="ECO:0000313" key="3">
    <source>
        <dbReference type="EMBL" id="STY17458.1"/>
    </source>
</evidence>
<dbReference type="AlphaFoldDB" id="A0A378KVS5"/>
<keyword evidence="1" id="KW-0812">Transmembrane</keyword>
<name>A0A378KVS5_9GAMM</name>
<feature type="transmembrane region" description="Helical" evidence="1">
    <location>
        <begin position="16"/>
        <end position="33"/>
    </location>
</feature>
<dbReference type="EMBL" id="LNYR01000012">
    <property type="protein sequence ID" value="KTD51295.1"/>
    <property type="molecule type" value="Genomic_DNA"/>
</dbReference>
<evidence type="ECO:0000313" key="5">
    <source>
        <dbReference type="Proteomes" id="UP000254230"/>
    </source>
</evidence>
<reference evidence="3 5" key="2">
    <citation type="submission" date="2018-06" db="EMBL/GenBank/DDBJ databases">
        <authorList>
            <consortium name="Pathogen Informatics"/>
            <person name="Doyle S."/>
        </authorList>
    </citation>
    <scope>NUCLEOTIDE SEQUENCE [LARGE SCALE GENOMIC DNA]</scope>
    <source>
        <strain evidence="3 5">NCTC12376</strain>
    </source>
</reference>
<dbReference type="STRING" id="45072.Lqua_1522"/>